<dbReference type="AlphaFoldDB" id="A0A8S1MMF2"/>
<evidence type="ECO:0000313" key="2">
    <source>
        <dbReference type="EMBL" id="CAD8078383.1"/>
    </source>
</evidence>
<comment type="caution">
    <text evidence="2">The sequence shown here is derived from an EMBL/GenBank/DDBJ whole genome shotgun (WGS) entry which is preliminary data.</text>
</comment>
<feature type="transmembrane region" description="Helical" evidence="1">
    <location>
        <begin position="6"/>
        <end position="24"/>
    </location>
</feature>
<keyword evidence="1" id="KW-0812">Transmembrane</keyword>
<accession>A0A8S1MMF2</accession>
<feature type="transmembrane region" description="Helical" evidence="1">
    <location>
        <begin position="36"/>
        <end position="56"/>
    </location>
</feature>
<reference evidence="2" key="1">
    <citation type="submission" date="2021-01" db="EMBL/GenBank/DDBJ databases">
        <authorList>
            <consortium name="Genoscope - CEA"/>
            <person name="William W."/>
        </authorList>
    </citation>
    <scope>NUCLEOTIDE SEQUENCE</scope>
</reference>
<dbReference type="OrthoDB" id="296541at2759"/>
<keyword evidence="1" id="KW-1133">Transmembrane helix</keyword>
<evidence type="ECO:0000256" key="1">
    <source>
        <dbReference type="SAM" id="Phobius"/>
    </source>
</evidence>
<keyword evidence="1" id="KW-0472">Membrane</keyword>
<dbReference type="Proteomes" id="UP000692954">
    <property type="component" value="Unassembled WGS sequence"/>
</dbReference>
<organism evidence="2 3">
    <name type="scientific">Paramecium sonneborni</name>
    <dbReference type="NCBI Taxonomy" id="65129"/>
    <lineage>
        <taxon>Eukaryota</taxon>
        <taxon>Sar</taxon>
        <taxon>Alveolata</taxon>
        <taxon>Ciliophora</taxon>
        <taxon>Intramacronucleata</taxon>
        <taxon>Oligohymenophorea</taxon>
        <taxon>Peniculida</taxon>
        <taxon>Parameciidae</taxon>
        <taxon>Paramecium</taxon>
    </lineage>
</organism>
<dbReference type="EMBL" id="CAJJDN010000037">
    <property type="protein sequence ID" value="CAD8078383.1"/>
    <property type="molecule type" value="Genomic_DNA"/>
</dbReference>
<proteinExistence type="predicted"/>
<feature type="transmembrane region" description="Helical" evidence="1">
    <location>
        <begin position="68"/>
        <end position="91"/>
    </location>
</feature>
<evidence type="ECO:0000313" key="3">
    <source>
        <dbReference type="Proteomes" id="UP000692954"/>
    </source>
</evidence>
<sequence length="475" mass="53606">MTILTNNIYIQMLSFLLLCIIIIAQQKSIHSWKQIFNRLVLIAIIQHVNLGLDIVHGQLKVAIFIDKYLLLNIIYINNQMMQFIILSLSFVEIIKAAFTLQTCTGETNATLCMMKGNCEVTAYTTVTCAAITDCYRISEVQACIAATVGYITGCVPINIDYKYENVCVKSGETKVPNGLLRFRRQANITRSPDITLSETPVTILTTTTTPQKYTYQLFTLDILLASPTQLSTILDAFNHGINQLITDAVQPKFLEKAVIETFQSIRDDVTYTLTTRSDQLIKAWDLVNILFKRYESYKAYYVQNYDFINFGFSNLNRQKIVLTTKTYEIEITWTSYANNGYIYVMTLAPEQFGIISVGQLSDLIWIKTVKIDGTAQTITEVPISIKYTWIDTTLYSTTFYQIFDKEFVAAYSPGAGTAVTGCQYPITGTTYCPSFAIPATPAALDELIIFHHNPIKACNTDISSTDKPYFRLAKC</sequence>
<name>A0A8S1MMF2_9CILI</name>
<protein>
    <submittedName>
        <fullName evidence="2">Uncharacterized protein</fullName>
    </submittedName>
</protein>
<gene>
    <name evidence="2" type="ORF">PSON_ATCC_30995.1.T0370281</name>
</gene>
<keyword evidence="3" id="KW-1185">Reference proteome</keyword>